<feature type="compositionally biased region" description="Basic and acidic residues" evidence="1">
    <location>
        <begin position="15"/>
        <end position="25"/>
    </location>
</feature>
<evidence type="ECO:0000256" key="1">
    <source>
        <dbReference type="SAM" id="MobiDB-lite"/>
    </source>
</evidence>
<dbReference type="AlphaFoldDB" id="A0A151JNQ8"/>
<feature type="region of interest" description="Disordered" evidence="1">
    <location>
        <begin position="15"/>
        <end position="99"/>
    </location>
</feature>
<gene>
    <name evidence="2" type="ORF">ALC57_02395</name>
</gene>
<accession>A0A151JNQ8</accession>
<organism evidence="2 3">
    <name type="scientific">Trachymyrmex cornetzi</name>
    <dbReference type="NCBI Taxonomy" id="471704"/>
    <lineage>
        <taxon>Eukaryota</taxon>
        <taxon>Metazoa</taxon>
        <taxon>Ecdysozoa</taxon>
        <taxon>Arthropoda</taxon>
        <taxon>Hexapoda</taxon>
        <taxon>Insecta</taxon>
        <taxon>Pterygota</taxon>
        <taxon>Neoptera</taxon>
        <taxon>Endopterygota</taxon>
        <taxon>Hymenoptera</taxon>
        <taxon>Apocrita</taxon>
        <taxon>Aculeata</taxon>
        <taxon>Formicoidea</taxon>
        <taxon>Formicidae</taxon>
        <taxon>Myrmicinae</taxon>
        <taxon>Trachymyrmex</taxon>
    </lineage>
</organism>
<keyword evidence="3" id="KW-1185">Reference proteome</keyword>
<sequence length="99" mass="11146">IVANAVERLTKSCDKRASLRTESRSHSRLGSYEGQNEDWYGLENKEEEEQEDSSDSETRWRLTRSTAARCSRNRVQSHASSALQSKQLRAALSTVSTIG</sequence>
<feature type="compositionally biased region" description="Acidic residues" evidence="1">
    <location>
        <begin position="45"/>
        <end position="55"/>
    </location>
</feature>
<name>A0A151JNQ8_9HYME</name>
<reference evidence="2 3" key="1">
    <citation type="submission" date="2015-09" db="EMBL/GenBank/DDBJ databases">
        <title>Trachymyrmex cornetzi WGS genome.</title>
        <authorList>
            <person name="Nygaard S."/>
            <person name="Hu H."/>
            <person name="Boomsma J."/>
            <person name="Zhang G."/>
        </authorList>
    </citation>
    <scope>NUCLEOTIDE SEQUENCE [LARGE SCALE GENOMIC DNA]</scope>
    <source>
        <strain evidence="2">Tcor2-1</strain>
        <tissue evidence="2">Whole body</tissue>
    </source>
</reference>
<feature type="non-terminal residue" evidence="2">
    <location>
        <position position="1"/>
    </location>
</feature>
<dbReference type="Proteomes" id="UP000078492">
    <property type="component" value="Unassembled WGS sequence"/>
</dbReference>
<evidence type="ECO:0000313" key="3">
    <source>
        <dbReference type="Proteomes" id="UP000078492"/>
    </source>
</evidence>
<protein>
    <submittedName>
        <fullName evidence="2">Uncharacterized protein</fullName>
    </submittedName>
</protein>
<feature type="compositionally biased region" description="Polar residues" evidence="1">
    <location>
        <begin position="63"/>
        <end position="99"/>
    </location>
</feature>
<dbReference type="EMBL" id="KQ978805">
    <property type="protein sequence ID" value="KYN28195.1"/>
    <property type="molecule type" value="Genomic_DNA"/>
</dbReference>
<proteinExistence type="predicted"/>
<evidence type="ECO:0000313" key="2">
    <source>
        <dbReference type="EMBL" id="KYN28195.1"/>
    </source>
</evidence>